<name>A0AAV8Q314_ENSVE</name>
<dbReference type="EMBL" id="JAQQAF010000008">
    <property type="protein sequence ID" value="KAJ8465694.1"/>
    <property type="molecule type" value="Genomic_DNA"/>
</dbReference>
<comment type="caution">
    <text evidence="2">The sequence shown here is derived from an EMBL/GenBank/DDBJ whole genome shotgun (WGS) entry which is preliminary data.</text>
</comment>
<organism evidence="2 3">
    <name type="scientific">Ensete ventricosum</name>
    <name type="common">Abyssinian banana</name>
    <name type="synonym">Musa ensete</name>
    <dbReference type="NCBI Taxonomy" id="4639"/>
    <lineage>
        <taxon>Eukaryota</taxon>
        <taxon>Viridiplantae</taxon>
        <taxon>Streptophyta</taxon>
        <taxon>Embryophyta</taxon>
        <taxon>Tracheophyta</taxon>
        <taxon>Spermatophyta</taxon>
        <taxon>Magnoliopsida</taxon>
        <taxon>Liliopsida</taxon>
        <taxon>Zingiberales</taxon>
        <taxon>Musaceae</taxon>
        <taxon>Ensete</taxon>
    </lineage>
</organism>
<proteinExistence type="predicted"/>
<feature type="region of interest" description="Disordered" evidence="1">
    <location>
        <begin position="53"/>
        <end position="87"/>
    </location>
</feature>
<dbReference type="AlphaFoldDB" id="A0AAV8Q314"/>
<gene>
    <name evidence="2" type="ORF">OPV22_028246</name>
</gene>
<reference evidence="2 3" key="1">
    <citation type="submission" date="2022-12" db="EMBL/GenBank/DDBJ databases">
        <title>Chromosome-scale assembly of the Ensete ventricosum genome.</title>
        <authorList>
            <person name="Dussert Y."/>
            <person name="Stocks J."/>
            <person name="Wendawek A."/>
            <person name="Woldeyes F."/>
            <person name="Nichols R.A."/>
            <person name="Borrell J.S."/>
        </authorList>
    </citation>
    <scope>NUCLEOTIDE SEQUENCE [LARGE SCALE GENOMIC DNA]</scope>
    <source>
        <strain evidence="3">cv. Maze</strain>
        <tissue evidence="2">Seeds</tissue>
    </source>
</reference>
<evidence type="ECO:0000256" key="1">
    <source>
        <dbReference type="SAM" id="MobiDB-lite"/>
    </source>
</evidence>
<dbReference type="Proteomes" id="UP001222027">
    <property type="component" value="Unassembled WGS sequence"/>
</dbReference>
<keyword evidence="3" id="KW-1185">Reference proteome</keyword>
<evidence type="ECO:0000313" key="3">
    <source>
        <dbReference type="Proteomes" id="UP001222027"/>
    </source>
</evidence>
<evidence type="ECO:0000313" key="2">
    <source>
        <dbReference type="EMBL" id="KAJ8465694.1"/>
    </source>
</evidence>
<accession>A0AAV8Q314</accession>
<protein>
    <submittedName>
        <fullName evidence="2">Uncharacterized protein</fullName>
    </submittedName>
</protein>
<sequence length="144" mass="15498">MEAARSLLLPPKTTASFQGSCYRQFHSVIDVSSPLAFTGTWCEGGGVRAERPATTGARIGGWGSGEAGAEVGPFRTGPTAPQRQPEEAADAVKDIYAWLARRDRYPPDCHTLRHKRHALVTAGDLVSLSDNIHSIFHGVLTLLC</sequence>